<organism evidence="1 2">
    <name type="scientific">Lacimonas salitolerans</name>
    <dbReference type="NCBI Taxonomy" id="1323750"/>
    <lineage>
        <taxon>Bacteria</taxon>
        <taxon>Pseudomonadati</taxon>
        <taxon>Pseudomonadota</taxon>
        <taxon>Alphaproteobacteria</taxon>
        <taxon>Rhodobacterales</taxon>
        <taxon>Paracoccaceae</taxon>
        <taxon>Lacimonas</taxon>
    </lineage>
</organism>
<dbReference type="RefSeq" id="WP_379916845.1">
    <property type="nucleotide sequence ID" value="NZ_JBHUDD010000128.1"/>
</dbReference>
<comment type="caution">
    <text evidence="1">The sequence shown here is derived from an EMBL/GenBank/DDBJ whole genome shotgun (WGS) entry which is preliminary data.</text>
</comment>
<accession>A0ABW4EK86</accession>
<sequence length="204" mass="22246">MAELATIFGRPKSSVEAVDRVLTDAGLRTRAARGRAAQAMSAEDFANVTIGLMGGWSLRETPVMVERLGALELWGGEMVEFDLGEDGEMMGIRGSADLTAHHILESNLPILYPRKQLPMARTLTGALASLIERIPALADLEICLLTLYPETGGALLEFRLGPRRYTLRFGAGDRLPPTGVFHRTLVLRTVGLRRIAGVFHGQHD</sequence>
<proteinExistence type="predicted"/>
<dbReference type="Proteomes" id="UP001597186">
    <property type="component" value="Unassembled WGS sequence"/>
</dbReference>
<protein>
    <submittedName>
        <fullName evidence="1">Uncharacterized protein</fullName>
    </submittedName>
</protein>
<dbReference type="EMBL" id="JBHUDD010000128">
    <property type="protein sequence ID" value="MFD1510556.1"/>
    <property type="molecule type" value="Genomic_DNA"/>
</dbReference>
<keyword evidence="2" id="KW-1185">Reference proteome</keyword>
<evidence type="ECO:0000313" key="1">
    <source>
        <dbReference type="EMBL" id="MFD1510556.1"/>
    </source>
</evidence>
<evidence type="ECO:0000313" key="2">
    <source>
        <dbReference type="Proteomes" id="UP001597186"/>
    </source>
</evidence>
<reference evidence="2" key="1">
    <citation type="journal article" date="2019" name="Int. J. Syst. Evol. Microbiol.">
        <title>The Global Catalogue of Microorganisms (GCM) 10K type strain sequencing project: providing services to taxonomists for standard genome sequencing and annotation.</title>
        <authorList>
            <consortium name="The Broad Institute Genomics Platform"/>
            <consortium name="The Broad Institute Genome Sequencing Center for Infectious Disease"/>
            <person name="Wu L."/>
            <person name="Ma J."/>
        </authorList>
    </citation>
    <scope>NUCLEOTIDE SEQUENCE [LARGE SCALE GENOMIC DNA]</scope>
    <source>
        <strain evidence="2">CGMCC 1.12477</strain>
    </source>
</reference>
<name>A0ABW4EK86_9RHOB</name>
<gene>
    <name evidence="1" type="ORF">ACFTOW_14285</name>
</gene>